<organism evidence="2 3">
    <name type="scientific">Trematosphaeria pertusa</name>
    <dbReference type="NCBI Taxonomy" id="390896"/>
    <lineage>
        <taxon>Eukaryota</taxon>
        <taxon>Fungi</taxon>
        <taxon>Dikarya</taxon>
        <taxon>Ascomycota</taxon>
        <taxon>Pezizomycotina</taxon>
        <taxon>Dothideomycetes</taxon>
        <taxon>Pleosporomycetidae</taxon>
        <taxon>Pleosporales</taxon>
        <taxon>Massarineae</taxon>
        <taxon>Trematosphaeriaceae</taxon>
        <taxon>Trematosphaeria</taxon>
    </lineage>
</organism>
<dbReference type="OrthoDB" id="3791583at2759"/>
<dbReference type="EMBL" id="ML987196">
    <property type="protein sequence ID" value="KAF2248547.1"/>
    <property type="molecule type" value="Genomic_DNA"/>
</dbReference>
<feature type="region of interest" description="Disordered" evidence="1">
    <location>
        <begin position="18"/>
        <end position="111"/>
    </location>
</feature>
<name>A0A6A6IEB6_9PLEO</name>
<gene>
    <name evidence="2" type="ORF">BU26DRAFT_565931</name>
</gene>
<feature type="compositionally biased region" description="Low complexity" evidence="1">
    <location>
        <begin position="18"/>
        <end position="30"/>
    </location>
</feature>
<evidence type="ECO:0000256" key="1">
    <source>
        <dbReference type="SAM" id="MobiDB-lite"/>
    </source>
</evidence>
<dbReference type="AlphaFoldDB" id="A0A6A6IEB6"/>
<feature type="compositionally biased region" description="Polar residues" evidence="1">
    <location>
        <begin position="74"/>
        <end position="83"/>
    </location>
</feature>
<keyword evidence="3" id="KW-1185">Reference proteome</keyword>
<evidence type="ECO:0000313" key="2">
    <source>
        <dbReference type="EMBL" id="KAF2248547.1"/>
    </source>
</evidence>
<dbReference type="Proteomes" id="UP000800094">
    <property type="component" value="Unassembled WGS sequence"/>
</dbReference>
<sequence length="164" mass="17980">MVCVAVDWVVLHQTHLTTTSQASKQASEQSSIRKHTGNQINRTPSIDHSITPFHSIPIQAIPPAPQPQPHRPVTMSSQSLTPRSSLETTKTSFTTSTTSTSTSTASLLPKPSSKAAQLWSAIKKHAKEHHESVNNAYALYYGQGQMRTYPQQPQSQAQAPDRRG</sequence>
<proteinExistence type="predicted"/>
<dbReference type="GeneID" id="54586783"/>
<dbReference type="RefSeq" id="XP_033683551.1">
    <property type="nucleotide sequence ID" value="XM_033833453.1"/>
</dbReference>
<feature type="compositionally biased region" description="Polar residues" evidence="1">
    <location>
        <begin position="37"/>
        <end position="48"/>
    </location>
</feature>
<feature type="compositionally biased region" description="Pro residues" evidence="1">
    <location>
        <begin position="60"/>
        <end position="70"/>
    </location>
</feature>
<evidence type="ECO:0000313" key="3">
    <source>
        <dbReference type="Proteomes" id="UP000800094"/>
    </source>
</evidence>
<protein>
    <submittedName>
        <fullName evidence="2">Uncharacterized protein</fullName>
    </submittedName>
</protein>
<accession>A0A6A6IEB6</accession>
<reference evidence="2" key="1">
    <citation type="journal article" date="2020" name="Stud. Mycol.">
        <title>101 Dothideomycetes genomes: a test case for predicting lifestyles and emergence of pathogens.</title>
        <authorList>
            <person name="Haridas S."/>
            <person name="Albert R."/>
            <person name="Binder M."/>
            <person name="Bloem J."/>
            <person name="Labutti K."/>
            <person name="Salamov A."/>
            <person name="Andreopoulos B."/>
            <person name="Baker S."/>
            <person name="Barry K."/>
            <person name="Bills G."/>
            <person name="Bluhm B."/>
            <person name="Cannon C."/>
            <person name="Castanera R."/>
            <person name="Culley D."/>
            <person name="Daum C."/>
            <person name="Ezra D."/>
            <person name="Gonzalez J."/>
            <person name="Henrissat B."/>
            <person name="Kuo A."/>
            <person name="Liang C."/>
            <person name="Lipzen A."/>
            <person name="Lutzoni F."/>
            <person name="Magnuson J."/>
            <person name="Mondo S."/>
            <person name="Nolan M."/>
            <person name="Ohm R."/>
            <person name="Pangilinan J."/>
            <person name="Park H.-J."/>
            <person name="Ramirez L."/>
            <person name="Alfaro M."/>
            <person name="Sun H."/>
            <person name="Tritt A."/>
            <person name="Yoshinaga Y."/>
            <person name="Zwiers L.-H."/>
            <person name="Turgeon B."/>
            <person name="Goodwin S."/>
            <person name="Spatafora J."/>
            <person name="Crous P."/>
            <person name="Grigoriev I."/>
        </authorList>
    </citation>
    <scope>NUCLEOTIDE SEQUENCE</scope>
    <source>
        <strain evidence="2">CBS 122368</strain>
    </source>
</reference>
<feature type="compositionally biased region" description="Low complexity" evidence="1">
    <location>
        <begin position="84"/>
        <end position="111"/>
    </location>
</feature>